<protein>
    <submittedName>
        <fullName evidence="2">Uncharacterized protein</fullName>
    </submittedName>
</protein>
<dbReference type="AlphaFoldDB" id="A0ABD2Y1H3"/>
<dbReference type="Gene3D" id="2.130.10.10">
    <property type="entry name" value="YVTN repeat-like/Quinoprotein amine dehydrogenase"/>
    <property type="match status" value="1"/>
</dbReference>
<dbReference type="EMBL" id="JBJUIK010000015">
    <property type="protein sequence ID" value="KAL3501343.1"/>
    <property type="molecule type" value="Genomic_DNA"/>
</dbReference>
<dbReference type="SUPFAM" id="SSF50998">
    <property type="entry name" value="Quinoprotein alcohol dehydrogenase-like"/>
    <property type="match status" value="1"/>
</dbReference>
<gene>
    <name evidence="2" type="ORF">ACH5RR_035792</name>
    <name evidence="3" type="ORF">ACH5RR_035795</name>
</gene>
<sequence>MAQRHSFGKNNRNLFVLLLKTIYLIVLVDSAVAENAVGELLINPTTVRFLRLKWRFIAGFDISAIPAAANGVVYFPSWNGYLYAVLAGNGALIWKKNLGNLTGLPPTGAYVNVTVSRSTPTIANDLLIVGIYGPALVIAVKRLNGQLVCLSHLDLRPML</sequence>
<dbReference type="PANTHER" id="PTHR32303:SF18">
    <property type="entry name" value="POLYVINYLALCOHOL DEHYDROGENASE-LIKE"/>
    <property type="match status" value="1"/>
</dbReference>
<dbReference type="InterPro" id="IPR011047">
    <property type="entry name" value="Quinoprotein_ADH-like_sf"/>
</dbReference>
<dbReference type="PANTHER" id="PTHR32303">
    <property type="entry name" value="QUINOPROTEIN ALCOHOL DEHYDROGENASE (CYTOCHROME C)"/>
    <property type="match status" value="1"/>
</dbReference>
<name>A0ABD2Y1H3_9GENT</name>
<keyword evidence="4" id="KW-1185">Reference proteome</keyword>
<proteinExistence type="predicted"/>
<dbReference type="InterPro" id="IPR015943">
    <property type="entry name" value="WD40/YVTN_repeat-like_dom_sf"/>
</dbReference>
<feature type="chain" id="PRO_5044724626" evidence="1">
    <location>
        <begin position="34"/>
        <end position="159"/>
    </location>
</feature>
<evidence type="ECO:0000256" key="1">
    <source>
        <dbReference type="SAM" id="SignalP"/>
    </source>
</evidence>
<evidence type="ECO:0000313" key="3">
    <source>
        <dbReference type="EMBL" id="KAL3501346.1"/>
    </source>
</evidence>
<reference evidence="2 4" key="1">
    <citation type="submission" date="2024-11" db="EMBL/GenBank/DDBJ databases">
        <title>A near-complete genome assembly of Cinchona calisaya.</title>
        <authorList>
            <person name="Lian D.C."/>
            <person name="Zhao X.W."/>
            <person name="Wei L."/>
        </authorList>
    </citation>
    <scope>NUCLEOTIDE SEQUENCE [LARGE SCALE GENOMIC DNA]</scope>
    <source>
        <tissue evidence="2">Nenye</tissue>
    </source>
</reference>
<evidence type="ECO:0000313" key="2">
    <source>
        <dbReference type="EMBL" id="KAL3501343.1"/>
    </source>
</evidence>
<keyword evidence="1" id="KW-0732">Signal</keyword>
<organism evidence="2 4">
    <name type="scientific">Cinchona calisaya</name>
    <dbReference type="NCBI Taxonomy" id="153742"/>
    <lineage>
        <taxon>Eukaryota</taxon>
        <taxon>Viridiplantae</taxon>
        <taxon>Streptophyta</taxon>
        <taxon>Embryophyta</taxon>
        <taxon>Tracheophyta</taxon>
        <taxon>Spermatophyta</taxon>
        <taxon>Magnoliopsida</taxon>
        <taxon>eudicotyledons</taxon>
        <taxon>Gunneridae</taxon>
        <taxon>Pentapetalae</taxon>
        <taxon>asterids</taxon>
        <taxon>lamiids</taxon>
        <taxon>Gentianales</taxon>
        <taxon>Rubiaceae</taxon>
        <taxon>Cinchonoideae</taxon>
        <taxon>Cinchoneae</taxon>
        <taxon>Cinchona</taxon>
    </lineage>
</organism>
<dbReference type="EMBL" id="JBJUIK010000015">
    <property type="protein sequence ID" value="KAL3501346.1"/>
    <property type="molecule type" value="Genomic_DNA"/>
</dbReference>
<accession>A0ABD2Y1H3</accession>
<feature type="signal peptide" evidence="1">
    <location>
        <begin position="1"/>
        <end position="33"/>
    </location>
</feature>
<dbReference type="Proteomes" id="UP001630127">
    <property type="component" value="Unassembled WGS sequence"/>
</dbReference>
<evidence type="ECO:0000313" key="4">
    <source>
        <dbReference type="Proteomes" id="UP001630127"/>
    </source>
</evidence>
<comment type="caution">
    <text evidence="2">The sequence shown here is derived from an EMBL/GenBank/DDBJ whole genome shotgun (WGS) entry which is preliminary data.</text>
</comment>